<name>A0ABV9DUB1_9ACTN</name>
<proteinExistence type="predicted"/>
<keyword evidence="2" id="KW-1185">Reference proteome</keyword>
<dbReference type="EMBL" id="JBHSFQ010000007">
    <property type="protein sequence ID" value="MFC4562280.1"/>
    <property type="molecule type" value="Genomic_DNA"/>
</dbReference>
<evidence type="ECO:0000313" key="2">
    <source>
        <dbReference type="Proteomes" id="UP001595923"/>
    </source>
</evidence>
<sequence>MILLERARYLPPQDPDRAAETATTVLLDLDDDHRLPLLVDQATSFADDLAEHSPALAASHRTRVGAAA</sequence>
<comment type="caution">
    <text evidence="1">The sequence shown here is derived from an EMBL/GenBank/DDBJ whole genome shotgun (WGS) entry which is preliminary data.</text>
</comment>
<dbReference type="Proteomes" id="UP001595923">
    <property type="component" value="Unassembled WGS sequence"/>
</dbReference>
<organism evidence="1 2">
    <name type="scientific">Nocardiopsis mangrovi</name>
    <dbReference type="NCBI Taxonomy" id="1179818"/>
    <lineage>
        <taxon>Bacteria</taxon>
        <taxon>Bacillati</taxon>
        <taxon>Actinomycetota</taxon>
        <taxon>Actinomycetes</taxon>
        <taxon>Streptosporangiales</taxon>
        <taxon>Nocardiopsidaceae</taxon>
        <taxon>Nocardiopsis</taxon>
    </lineage>
</organism>
<dbReference type="RefSeq" id="WP_378573356.1">
    <property type="nucleotide sequence ID" value="NZ_JBHSFQ010000007.1"/>
</dbReference>
<evidence type="ECO:0000313" key="1">
    <source>
        <dbReference type="EMBL" id="MFC4562280.1"/>
    </source>
</evidence>
<protein>
    <submittedName>
        <fullName evidence="1">Uncharacterized protein</fullName>
    </submittedName>
</protein>
<reference evidence="2" key="1">
    <citation type="journal article" date="2019" name="Int. J. Syst. Evol. Microbiol.">
        <title>The Global Catalogue of Microorganisms (GCM) 10K type strain sequencing project: providing services to taxonomists for standard genome sequencing and annotation.</title>
        <authorList>
            <consortium name="The Broad Institute Genomics Platform"/>
            <consortium name="The Broad Institute Genome Sequencing Center for Infectious Disease"/>
            <person name="Wu L."/>
            <person name="Ma J."/>
        </authorList>
    </citation>
    <scope>NUCLEOTIDE SEQUENCE [LARGE SCALE GENOMIC DNA]</scope>
    <source>
        <strain evidence="2">XZYJ18</strain>
    </source>
</reference>
<gene>
    <name evidence="1" type="ORF">ACFO4E_10480</name>
</gene>
<accession>A0ABV9DUB1</accession>